<name>A0AAU7TRQ6_9GAMM</name>
<dbReference type="RefSeq" id="WP_350260772.1">
    <property type="nucleotide sequence ID" value="NZ_CP158292.1"/>
</dbReference>
<protein>
    <submittedName>
        <fullName evidence="2">Uncharacterized protein</fullName>
    </submittedName>
</protein>
<keyword evidence="1" id="KW-0812">Transmembrane</keyword>
<accession>A0AAU7TRQ6</accession>
<keyword evidence="1" id="KW-0472">Membrane</keyword>
<keyword evidence="1" id="KW-1133">Transmembrane helix</keyword>
<proteinExistence type="predicted"/>
<feature type="transmembrane region" description="Helical" evidence="1">
    <location>
        <begin position="6"/>
        <end position="28"/>
    </location>
</feature>
<evidence type="ECO:0000256" key="1">
    <source>
        <dbReference type="SAM" id="Phobius"/>
    </source>
</evidence>
<gene>
    <name evidence="2" type="ORF">AAF463_11425</name>
</gene>
<evidence type="ECO:0000313" key="2">
    <source>
        <dbReference type="EMBL" id="XBV43233.1"/>
    </source>
</evidence>
<dbReference type="EMBL" id="CP158292">
    <property type="protein sequence ID" value="XBV43233.1"/>
    <property type="molecule type" value="Genomic_DNA"/>
</dbReference>
<sequence length="81" mass="8963">MTTTYLQAAAILCGFIGSFVMFSNGYVLKPYPGGMFAPDNYEEIANQISKDNKRIVFMQRFGMLFLCVSFVLQGAALCIST</sequence>
<feature type="transmembrane region" description="Helical" evidence="1">
    <location>
        <begin position="61"/>
        <end position="79"/>
    </location>
</feature>
<dbReference type="AlphaFoldDB" id="A0AAU7TRQ6"/>
<organism evidence="2">
    <name type="scientific">Pantoea sp. BJ2</name>
    <dbReference type="NCBI Taxonomy" id="3141322"/>
    <lineage>
        <taxon>Bacteria</taxon>
        <taxon>Pseudomonadati</taxon>
        <taxon>Pseudomonadota</taxon>
        <taxon>Gammaproteobacteria</taxon>
        <taxon>Enterobacterales</taxon>
        <taxon>Erwiniaceae</taxon>
        <taxon>Pantoea</taxon>
    </lineage>
</organism>
<reference evidence="2" key="1">
    <citation type="submission" date="2024-06" db="EMBL/GenBank/DDBJ databases">
        <title>Multiomics insights into the TNT degradation mechanism by Pantoea sp. BJ2 isolated from an ammunition destruction site.</title>
        <authorList>
            <person name="Luo J."/>
        </authorList>
    </citation>
    <scope>NUCLEOTIDE SEQUENCE</scope>
    <source>
        <strain evidence="2">BJ2</strain>
    </source>
</reference>